<dbReference type="AlphaFoldDB" id="A0A1W6ZNW6"/>
<dbReference type="Proteomes" id="UP000194137">
    <property type="component" value="Chromosome"/>
</dbReference>
<dbReference type="NCBIfam" id="TIGR02278">
    <property type="entry name" value="PaaN-DH"/>
    <property type="match status" value="1"/>
</dbReference>
<dbReference type="Gene3D" id="3.40.605.10">
    <property type="entry name" value="Aldehyde Dehydrogenase, Chain A, domain 1"/>
    <property type="match status" value="1"/>
</dbReference>
<reference evidence="1 2" key="1">
    <citation type="submission" date="2017-05" db="EMBL/GenBank/DDBJ databases">
        <title>Full genome sequence of Pseudorhodoplanes sinuspersici.</title>
        <authorList>
            <person name="Dastgheib S.M.M."/>
            <person name="Shavandi M."/>
            <person name="Tirandaz H."/>
        </authorList>
    </citation>
    <scope>NUCLEOTIDE SEQUENCE [LARGE SCALE GENOMIC DNA]</scope>
    <source>
        <strain evidence="1 2">RIPI110</strain>
    </source>
</reference>
<dbReference type="InterPro" id="IPR011966">
    <property type="entry name" value="PaaN-DH"/>
</dbReference>
<dbReference type="InterPro" id="IPR016161">
    <property type="entry name" value="Ald_DH/histidinol_DH"/>
</dbReference>
<protein>
    <submittedName>
        <fullName evidence="1">Phenylacetic acid degradation bifunctional protein PaaZ</fullName>
    </submittedName>
</protein>
<dbReference type="STRING" id="1235591.CAK95_08375"/>
<accession>A0A1W6ZNW6</accession>
<dbReference type="Gene3D" id="3.40.309.10">
    <property type="entry name" value="Aldehyde Dehydrogenase, Chain A, domain 2"/>
    <property type="match status" value="1"/>
</dbReference>
<dbReference type="NCBIfam" id="NF008868">
    <property type="entry name" value="PRK11903.1"/>
    <property type="match status" value="1"/>
</dbReference>
<keyword evidence="2" id="KW-1185">Reference proteome</keyword>
<name>A0A1W6ZNW6_9HYPH</name>
<dbReference type="InterPro" id="IPR016163">
    <property type="entry name" value="Ald_DH_C"/>
</dbReference>
<dbReference type="KEGG" id="psin:CAK95_08375"/>
<dbReference type="EMBL" id="CP021112">
    <property type="protein sequence ID" value="ARP99098.1"/>
    <property type="molecule type" value="Genomic_DNA"/>
</dbReference>
<organism evidence="1 2">
    <name type="scientific">Pseudorhodoplanes sinuspersici</name>
    <dbReference type="NCBI Taxonomy" id="1235591"/>
    <lineage>
        <taxon>Bacteria</taxon>
        <taxon>Pseudomonadati</taxon>
        <taxon>Pseudomonadota</taxon>
        <taxon>Alphaproteobacteria</taxon>
        <taxon>Hyphomicrobiales</taxon>
        <taxon>Pseudorhodoplanes</taxon>
    </lineage>
</organism>
<proteinExistence type="predicted"/>
<dbReference type="RefSeq" id="WP_086087507.1">
    <property type="nucleotide sequence ID" value="NZ_CP021112.1"/>
</dbReference>
<dbReference type="InterPro" id="IPR016162">
    <property type="entry name" value="Ald_DH_N"/>
</dbReference>
<dbReference type="GO" id="GO:0016620">
    <property type="term" value="F:oxidoreductase activity, acting on the aldehyde or oxo group of donors, NAD or NADP as acceptor"/>
    <property type="evidence" value="ECO:0007669"/>
    <property type="project" value="InterPro"/>
</dbReference>
<evidence type="ECO:0000313" key="2">
    <source>
        <dbReference type="Proteomes" id="UP000194137"/>
    </source>
</evidence>
<sequence length="526" mass="55109">MRDTPEQLESYLAGVWRRGDTIETELVDPVHGTVLATASARGLDLKAALDHARRTGGAALRALSFAERAKLIGAVADTLIANRAKYEAIAVANSGNTKIDAAIDIDGGIGTLKYYARLGAPLGNAKFLLDEKPVRLAKAENFQAIHLLTPCHGVAVHINAFNFPSWGLWEKAAVSLLAGVPVFAKPASSTAMLTHAMVRDVIAAKVLPEGALNLLCGSAGDLLDHVTGEDVIAFTGSSGTAAQIRRHPNILSRGVLVNVEADSVNAALLAPDVAAAQPVFDAFVKEVSREMTVKAGQKCTAIRRIFVPAERTDAVAEALLARLKKTTLGDPRREDVRMGPLVTRSQQAAAFDGIGQLAKEAEILTGGATAPAIDGIDPNKSAFAAPTLMRVADASSTHAVHDIEVFGPVATIIPYKSEAEAFALVARGGGSLVASVYGEDRGFFVRAVGEIGPGHGRLLMVESAIADTQTGHGIVMPQCNHGGPGRAGNGEELGGLHGLRFYHQRLAVQGSTDLLAELQAKAFALH</sequence>
<dbReference type="SUPFAM" id="SSF53720">
    <property type="entry name" value="ALDH-like"/>
    <property type="match status" value="1"/>
</dbReference>
<gene>
    <name evidence="1" type="ORF">CAK95_08375</name>
</gene>
<dbReference type="PANTHER" id="PTHR43111:SF1">
    <property type="entry name" value="ALDEHYDE DEHYDROGENASE B-RELATED"/>
    <property type="match status" value="1"/>
</dbReference>
<dbReference type="InterPro" id="IPR015590">
    <property type="entry name" value="Aldehyde_DH_dom"/>
</dbReference>
<dbReference type="CDD" id="cd07128">
    <property type="entry name" value="ALDH_MaoC-N"/>
    <property type="match status" value="1"/>
</dbReference>
<dbReference type="Pfam" id="PF00171">
    <property type="entry name" value="Aldedh"/>
    <property type="match status" value="1"/>
</dbReference>
<dbReference type="OrthoDB" id="9759612at2"/>
<dbReference type="PANTHER" id="PTHR43111">
    <property type="entry name" value="ALDEHYDE DEHYDROGENASE B-RELATED"/>
    <property type="match status" value="1"/>
</dbReference>
<evidence type="ECO:0000313" key="1">
    <source>
        <dbReference type="EMBL" id="ARP99098.1"/>
    </source>
</evidence>